<dbReference type="InterPro" id="IPR047153">
    <property type="entry name" value="TRIM45/56/19-like"/>
</dbReference>
<name>A0A210R206_MIZYE</name>
<dbReference type="PROSITE" id="PS50119">
    <property type="entry name" value="ZF_BBOX"/>
    <property type="match status" value="1"/>
</dbReference>
<keyword evidence="3" id="KW-0862">Zinc</keyword>
<dbReference type="EMBL" id="NEDP02000770">
    <property type="protein sequence ID" value="OWF55078.1"/>
    <property type="molecule type" value="Genomic_DNA"/>
</dbReference>
<evidence type="ECO:0000313" key="7">
    <source>
        <dbReference type="EMBL" id="OWF55078.1"/>
    </source>
</evidence>
<evidence type="ECO:0000256" key="4">
    <source>
        <dbReference type="PROSITE-ProRule" id="PRU00024"/>
    </source>
</evidence>
<dbReference type="InterPro" id="IPR017907">
    <property type="entry name" value="Znf_RING_CS"/>
</dbReference>
<dbReference type="InterPro" id="IPR018957">
    <property type="entry name" value="Znf_C3HC4_RING-type"/>
</dbReference>
<keyword evidence="2 4" id="KW-0863">Zinc-finger</keyword>
<protein>
    <submittedName>
        <fullName evidence="7">Transcription intermediary factor 1-beta</fullName>
    </submittedName>
</protein>
<dbReference type="Pfam" id="PF00643">
    <property type="entry name" value="zf-B_box"/>
    <property type="match status" value="1"/>
</dbReference>
<sequence>MADEVINGNEHVSICFLCQDDFRDPRLLECYHTFCFKCIKTYLDINSRGGMYKCPLCKVEMKVPLLGAMGLEKNHYTESKNSDLRAGTNCDICQQRTPKMTHCYQCEQNMCESCVAYHARVESTKDHNTGEITEPDRPRDRHIVRCFIHNAEMQYYCEECKELICLDCNMTSHKLHPCKEVGEAAVSYRTELAEELKKDEYKSHLKELSKGNKEVQIDKEKAIALLDKQKTDIQKHLEIIRLEVMQQFIDDEDQVSKSPKGDEDEETKDDKFKSFADIYFLTSQMLDQADDTVIVEHGAKLLDSLRTMKTSGENSKAMRRKNMSFQPGTLNKELLRRMFGKITFTEK</sequence>
<evidence type="ECO:0000256" key="3">
    <source>
        <dbReference type="ARBA" id="ARBA00022833"/>
    </source>
</evidence>
<organism evidence="7 8">
    <name type="scientific">Mizuhopecten yessoensis</name>
    <name type="common">Japanese scallop</name>
    <name type="synonym">Patinopecten yessoensis</name>
    <dbReference type="NCBI Taxonomy" id="6573"/>
    <lineage>
        <taxon>Eukaryota</taxon>
        <taxon>Metazoa</taxon>
        <taxon>Spiralia</taxon>
        <taxon>Lophotrochozoa</taxon>
        <taxon>Mollusca</taxon>
        <taxon>Bivalvia</taxon>
        <taxon>Autobranchia</taxon>
        <taxon>Pteriomorphia</taxon>
        <taxon>Pectinida</taxon>
        <taxon>Pectinoidea</taxon>
        <taxon>Pectinidae</taxon>
        <taxon>Mizuhopecten</taxon>
    </lineage>
</organism>
<dbReference type="AlphaFoldDB" id="A0A210R206"/>
<dbReference type="SMART" id="SM00184">
    <property type="entry name" value="RING"/>
    <property type="match status" value="2"/>
</dbReference>
<dbReference type="SUPFAM" id="SSF57845">
    <property type="entry name" value="B-box zinc-binding domain"/>
    <property type="match status" value="1"/>
</dbReference>
<dbReference type="Gene3D" id="3.30.160.60">
    <property type="entry name" value="Classic Zinc Finger"/>
    <property type="match status" value="1"/>
</dbReference>
<keyword evidence="8" id="KW-1185">Reference proteome</keyword>
<dbReference type="PROSITE" id="PS00518">
    <property type="entry name" value="ZF_RING_1"/>
    <property type="match status" value="1"/>
</dbReference>
<evidence type="ECO:0000256" key="2">
    <source>
        <dbReference type="ARBA" id="ARBA00022771"/>
    </source>
</evidence>
<dbReference type="PROSITE" id="PS50089">
    <property type="entry name" value="ZF_RING_2"/>
    <property type="match status" value="1"/>
</dbReference>
<evidence type="ECO:0000256" key="1">
    <source>
        <dbReference type="ARBA" id="ARBA00022723"/>
    </source>
</evidence>
<dbReference type="Pfam" id="PF00097">
    <property type="entry name" value="zf-C3HC4"/>
    <property type="match status" value="1"/>
</dbReference>
<gene>
    <name evidence="7" type="ORF">KP79_PYT17061</name>
</gene>
<dbReference type="PANTHER" id="PTHR25462:SF296">
    <property type="entry name" value="MEIOTIC P26, ISOFORM F"/>
    <property type="match status" value="1"/>
</dbReference>
<dbReference type="InterPro" id="IPR001841">
    <property type="entry name" value="Znf_RING"/>
</dbReference>
<dbReference type="Gene3D" id="4.10.830.40">
    <property type="match status" value="1"/>
</dbReference>
<evidence type="ECO:0000259" key="5">
    <source>
        <dbReference type="PROSITE" id="PS50089"/>
    </source>
</evidence>
<proteinExistence type="predicted"/>
<keyword evidence="1" id="KW-0479">Metal-binding</keyword>
<dbReference type="Proteomes" id="UP000242188">
    <property type="component" value="Unassembled WGS sequence"/>
</dbReference>
<dbReference type="GO" id="GO:0008270">
    <property type="term" value="F:zinc ion binding"/>
    <property type="evidence" value="ECO:0007669"/>
    <property type="project" value="UniProtKB-KW"/>
</dbReference>
<reference evidence="7 8" key="1">
    <citation type="journal article" date="2017" name="Nat. Ecol. Evol.">
        <title>Scallop genome provides insights into evolution of bilaterian karyotype and development.</title>
        <authorList>
            <person name="Wang S."/>
            <person name="Zhang J."/>
            <person name="Jiao W."/>
            <person name="Li J."/>
            <person name="Xun X."/>
            <person name="Sun Y."/>
            <person name="Guo X."/>
            <person name="Huan P."/>
            <person name="Dong B."/>
            <person name="Zhang L."/>
            <person name="Hu X."/>
            <person name="Sun X."/>
            <person name="Wang J."/>
            <person name="Zhao C."/>
            <person name="Wang Y."/>
            <person name="Wang D."/>
            <person name="Huang X."/>
            <person name="Wang R."/>
            <person name="Lv J."/>
            <person name="Li Y."/>
            <person name="Zhang Z."/>
            <person name="Liu B."/>
            <person name="Lu W."/>
            <person name="Hui Y."/>
            <person name="Liang J."/>
            <person name="Zhou Z."/>
            <person name="Hou R."/>
            <person name="Li X."/>
            <person name="Liu Y."/>
            <person name="Li H."/>
            <person name="Ning X."/>
            <person name="Lin Y."/>
            <person name="Zhao L."/>
            <person name="Xing Q."/>
            <person name="Dou J."/>
            <person name="Li Y."/>
            <person name="Mao J."/>
            <person name="Guo H."/>
            <person name="Dou H."/>
            <person name="Li T."/>
            <person name="Mu C."/>
            <person name="Jiang W."/>
            <person name="Fu Q."/>
            <person name="Fu X."/>
            <person name="Miao Y."/>
            <person name="Liu J."/>
            <person name="Yu Q."/>
            <person name="Li R."/>
            <person name="Liao H."/>
            <person name="Li X."/>
            <person name="Kong Y."/>
            <person name="Jiang Z."/>
            <person name="Chourrout D."/>
            <person name="Li R."/>
            <person name="Bao Z."/>
        </authorList>
    </citation>
    <scope>NUCLEOTIDE SEQUENCE [LARGE SCALE GENOMIC DNA]</scope>
    <source>
        <strain evidence="7 8">PY_sf001</strain>
    </source>
</reference>
<dbReference type="PANTHER" id="PTHR25462">
    <property type="entry name" value="BONUS, ISOFORM C-RELATED"/>
    <property type="match status" value="1"/>
</dbReference>
<dbReference type="InterPro" id="IPR000315">
    <property type="entry name" value="Znf_B-box"/>
</dbReference>
<dbReference type="OrthoDB" id="6160893at2759"/>
<evidence type="ECO:0000313" key="8">
    <source>
        <dbReference type="Proteomes" id="UP000242188"/>
    </source>
</evidence>
<dbReference type="SUPFAM" id="SSF57850">
    <property type="entry name" value="RING/U-box"/>
    <property type="match status" value="1"/>
</dbReference>
<feature type="domain" description="B box-type" evidence="6">
    <location>
        <begin position="141"/>
        <end position="181"/>
    </location>
</feature>
<dbReference type="InterPro" id="IPR013083">
    <property type="entry name" value="Znf_RING/FYVE/PHD"/>
</dbReference>
<dbReference type="Gene3D" id="3.30.40.10">
    <property type="entry name" value="Zinc/RING finger domain, C3HC4 (zinc finger)"/>
    <property type="match status" value="1"/>
</dbReference>
<comment type="caution">
    <text evidence="7">The sequence shown here is derived from an EMBL/GenBank/DDBJ whole genome shotgun (WGS) entry which is preliminary data.</text>
</comment>
<feature type="domain" description="RING-type" evidence="5">
    <location>
        <begin position="15"/>
        <end position="58"/>
    </location>
</feature>
<evidence type="ECO:0000259" key="6">
    <source>
        <dbReference type="PROSITE" id="PS50119"/>
    </source>
</evidence>
<accession>A0A210R206</accession>
<dbReference type="SMART" id="SM00336">
    <property type="entry name" value="BBOX"/>
    <property type="match status" value="2"/>
</dbReference>